<reference evidence="1" key="1">
    <citation type="submission" date="2024-09" db="EMBL/GenBank/DDBJ databases">
        <title>Black Yeasts Isolated from many extreme environments.</title>
        <authorList>
            <person name="Coleine C."/>
            <person name="Stajich J.E."/>
            <person name="Selbmann L."/>
        </authorList>
    </citation>
    <scope>NUCLEOTIDE SEQUENCE</scope>
    <source>
        <strain evidence="1">CCFEE 5737</strain>
    </source>
</reference>
<proteinExistence type="predicted"/>
<keyword evidence="2" id="KW-1185">Reference proteome</keyword>
<protein>
    <submittedName>
        <fullName evidence="1">Uncharacterized protein</fullName>
    </submittedName>
</protein>
<dbReference type="EMBL" id="JAWDJW010011895">
    <property type="protein sequence ID" value="KAK3044470.1"/>
    <property type="molecule type" value="Genomic_DNA"/>
</dbReference>
<comment type="caution">
    <text evidence="1">The sequence shown here is derived from an EMBL/GenBank/DDBJ whole genome shotgun (WGS) entry which is preliminary data.</text>
</comment>
<sequence length="362" mass="41852">RERLRQWASEEGSLEDTWHRHELATNHWRSNIYAAERLKHQRAQQDQNDNLNFVVSTLQKLERILKGPCALFEEEESPKWQLDETESRNRMRIRVIPDRTAREDDYRPKRRATQTPEKRRLTLNTTVVGTPSQDIVGTPAAQPSAVDGSIDNRRMRSGSQSMAQNDDASAAPEDEYEIIEDPKEDDGFEDKNRKVMRSLQHGDQIKHVCNVSRIVGLEAAEGLLIVGKDSLYLLDNYFQRADGEVVGVWQAPTEERDPYLRMISGRETSNKKPQVNPGEETTRNWMWAEVISVSKRRFLFRDVAIEVFFTDGRSYLLTTNSPALRNDLYSRLVDRAPAVSNPSSSQHMEDMWRIESLRNPEE</sequence>
<feature type="non-terminal residue" evidence="1">
    <location>
        <position position="1"/>
    </location>
</feature>
<organism evidence="1 2">
    <name type="scientific">Coniosporium uncinatum</name>
    <dbReference type="NCBI Taxonomy" id="93489"/>
    <lineage>
        <taxon>Eukaryota</taxon>
        <taxon>Fungi</taxon>
        <taxon>Dikarya</taxon>
        <taxon>Ascomycota</taxon>
        <taxon>Pezizomycotina</taxon>
        <taxon>Dothideomycetes</taxon>
        <taxon>Dothideomycetes incertae sedis</taxon>
        <taxon>Coniosporium</taxon>
    </lineage>
</organism>
<gene>
    <name evidence="1" type="ORF">LTS18_001208</name>
</gene>
<name>A0ACC3CT44_9PEZI</name>
<dbReference type="Proteomes" id="UP001186974">
    <property type="component" value="Unassembled WGS sequence"/>
</dbReference>
<evidence type="ECO:0000313" key="2">
    <source>
        <dbReference type="Proteomes" id="UP001186974"/>
    </source>
</evidence>
<feature type="non-terminal residue" evidence="1">
    <location>
        <position position="362"/>
    </location>
</feature>
<evidence type="ECO:0000313" key="1">
    <source>
        <dbReference type="EMBL" id="KAK3044470.1"/>
    </source>
</evidence>
<accession>A0ACC3CT44</accession>